<evidence type="ECO:0000313" key="2">
    <source>
        <dbReference type="EMBL" id="BDZ41083.1"/>
    </source>
</evidence>
<keyword evidence="3" id="KW-1185">Reference proteome</keyword>
<gene>
    <name evidence="2" type="ORF">GCM10025865_03820</name>
</gene>
<evidence type="ECO:0000313" key="3">
    <source>
        <dbReference type="Proteomes" id="UP001321475"/>
    </source>
</evidence>
<evidence type="ECO:0000256" key="1">
    <source>
        <dbReference type="SAM" id="Phobius"/>
    </source>
</evidence>
<reference evidence="3" key="1">
    <citation type="journal article" date="2019" name="Int. J. Syst. Evol. Microbiol.">
        <title>The Global Catalogue of Microorganisms (GCM) 10K type strain sequencing project: providing services to taxonomists for standard genome sequencing and annotation.</title>
        <authorList>
            <consortium name="The Broad Institute Genomics Platform"/>
            <consortium name="The Broad Institute Genome Sequencing Center for Infectious Disease"/>
            <person name="Wu L."/>
            <person name="Ma J."/>
        </authorList>
    </citation>
    <scope>NUCLEOTIDE SEQUENCE [LARGE SCALE GENOMIC DNA]</scope>
    <source>
        <strain evidence="3">NBRC 108565</strain>
    </source>
</reference>
<accession>A0ABM8FZF9</accession>
<organism evidence="2 3">
    <name type="scientific">Paraoerskovia sediminicola</name>
    <dbReference type="NCBI Taxonomy" id="1138587"/>
    <lineage>
        <taxon>Bacteria</taxon>
        <taxon>Bacillati</taxon>
        <taxon>Actinomycetota</taxon>
        <taxon>Actinomycetes</taxon>
        <taxon>Micrococcales</taxon>
        <taxon>Cellulomonadaceae</taxon>
        <taxon>Paraoerskovia</taxon>
    </lineage>
</organism>
<feature type="transmembrane region" description="Helical" evidence="1">
    <location>
        <begin position="52"/>
        <end position="72"/>
    </location>
</feature>
<keyword evidence="1" id="KW-0812">Transmembrane</keyword>
<evidence type="ECO:0008006" key="4">
    <source>
        <dbReference type="Google" id="ProtNLM"/>
    </source>
</evidence>
<protein>
    <recommendedName>
        <fullName evidence="4">Alkaline shock response membrane anchor protein AmaP</fullName>
    </recommendedName>
</protein>
<dbReference type="EMBL" id="AP027729">
    <property type="protein sequence ID" value="BDZ41083.1"/>
    <property type="molecule type" value="Genomic_DNA"/>
</dbReference>
<proteinExistence type="predicted"/>
<dbReference type="Proteomes" id="UP001321475">
    <property type="component" value="Chromosome"/>
</dbReference>
<sequence>MVGISAANQNWDDAWGAFLLFMTNFVAIVLAASLVFVMAGFAVPDDTGGRRLAAVLAPFGVLAMLILLPLTVTTEGTLARSAEVGTVQQSVDTWLGEQSPYERNGVSVSADRVEIDLVGPLHGLPALEPLQDALISGLGRDVGVSVQVTPVEVTELPRTGETVRPAITGD</sequence>
<keyword evidence="1" id="KW-1133">Transmembrane helix</keyword>
<name>A0ABM8FZF9_9CELL</name>
<keyword evidence="1" id="KW-0472">Membrane</keyword>
<feature type="transmembrane region" description="Helical" evidence="1">
    <location>
        <begin position="15"/>
        <end position="40"/>
    </location>
</feature>